<dbReference type="STRING" id="883077.HMPREF9241_00644"/>
<dbReference type="Pfam" id="PF02742">
    <property type="entry name" value="Fe_dep_repr_C"/>
    <property type="match status" value="1"/>
</dbReference>
<evidence type="ECO:0000313" key="10">
    <source>
        <dbReference type="Proteomes" id="UP000003994"/>
    </source>
</evidence>
<evidence type="ECO:0000256" key="2">
    <source>
        <dbReference type="ARBA" id="ARBA00007871"/>
    </source>
</evidence>
<dbReference type="Gene3D" id="1.10.10.10">
    <property type="entry name" value="Winged helix-like DNA-binding domain superfamily/Winged helix DNA-binding domain"/>
    <property type="match status" value="1"/>
</dbReference>
<dbReference type="InterPro" id="IPR036390">
    <property type="entry name" value="WH_DNA-bd_sf"/>
</dbReference>
<dbReference type="GO" id="GO:0003677">
    <property type="term" value="F:DNA binding"/>
    <property type="evidence" value="ECO:0007669"/>
    <property type="project" value="UniProtKB-KW"/>
</dbReference>
<dbReference type="InterPro" id="IPR050536">
    <property type="entry name" value="DtxR_MntR_Metal-Reg"/>
</dbReference>
<protein>
    <recommendedName>
        <fullName evidence="8">HTH dtxR-type domain-containing protein</fullName>
    </recommendedName>
</protein>
<reference evidence="9 10" key="1">
    <citation type="submission" date="2012-07" db="EMBL/GenBank/DDBJ databases">
        <title>The Genome Sequence of Actinomyces turicensis ACS-279-V-COL4.</title>
        <authorList>
            <consortium name="The Broad Institute Genome Sequencing Platform"/>
            <person name="Earl A."/>
            <person name="Ward D."/>
            <person name="Feldgarden M."/>
            <person name="Gevers D."/>
            <person name="Saerens B."/>
            <person name="Vaneechoutte M."/>
            <person name="Walker B."/>
            <person name="Young S.K."/>
            <person name="Zeng Q."/>
            <person name="Gargeya S."/>
            <person name="Fitzgerald M."/>
            <person name="Haas B."/>
            <person name="Abouelleil A."/>
            <person name="Alvarado L."/>
            <person name="Arachchi H.M."/>
            <person name="Berlin A."/>
            <person name="Chapman S.B."/>
            <person name="Goldberg J."/>
            <person name="Griggs A."/>
            <person name="Gujja S."/>
            <person name="Hansen M."/>
            <person name="Howarth C."/>
            <person name="Imamovic A."/>
            <person name="Larimer J."/>
            <person name="McCowen C."/>
            <person name="Montmayeur A."/>
            <person name="Murphy C."/>
            <person name="Neiman D."/>
            <person name="Pearson M."/>
            <person name="Priest M."/>
            <person name="Roberts A."/>
            <person name="Saif S."/>
            <person name="Shea T."/>
            <person name="Sisk P."/>
            <person name="Sykes S."/>
            <person name="Wortman J."/>
            <person name="Nusbaum C."/>
            <person name="Birren B."/>
        </authorList>
    </citation>
    <scope>NUCLEOTIDE SEQUENCE [LARGE SCALE GENOMIC DNA]</scope>
    <source>
        <strain evidence="9 10">ACS-279-V-Col4</strain>
    </source>
</reference>
<dbReference type="SUPFAM" id="SSF46785">
    <property type="entry name" value="Winged helix' DNA-binding domain"/>
    <property type="match status" value="1"/>
</dbReference>
<sequence length="287" mass="32096">MTHMVLNTVGAHRVCLSTVWRNINGNDNRQVKILDNSYSLKYLKTFERCTIRAGVHRRKGTAVGDLIDTTEMYLKTIFEMEEDGVTPLRARIVERLDHSGPTVSQTVARMERDGLLHVLGDRRLELTEEGRKRAVEVVRKHRLAERLLVDVIGLDWACAHDEACRWEHVMSDKVEGRLLELLKDPTTDPYGNPIPGMGVEVSGQSAELVARAHDDQIVRLVRIGEPIQAEHDIIADFAAAKIGPGVSIILRGEGDYVRIARADQDASDSDSSFRIPLALAPHLVVEM</sequence>
<gene>
    <name evidence="9" type="ORF">HMPREF9241_00644</name>
</gene>
<feature type="domain" description="HTH dtxR-type" evidence="8">
    <location>
        <begin position="66"/>
        <end position="127"/>
    </location>
</feature>
<evidence type="ECO:0000313" key="9">
    <source>
        <dbReference type="EMBL" id="EJZ87055.1"/>
    </source>
</evidence>
<dbReference type="InterPro" id="IPR036421">
    <property type="entry name" value="Fe_dep_repressor_sf"/>
</dbReference>
<dbReference type="EMBL" id="AGWQ01000004">
    <property type="protein sequence ID" value="EJZ87055.1"/>
    <property type="molecule type" value="Genomic_DNA"/>
</dbReference>
<comment type="similarity">
    <text evidence="2">Belongs to the DtxR/MntR family.</text>
</comment>
<dbReference type="GO" id="GO:0046983">
    <property type="term" value="F:protein dimerization activity"/>
    <property type="evidence" value="ECO:0007669"/>
    <property type="project" value="InterPro"/>
</dbReference>
<name>K0ZHL5_9ACTO</name>
<dbReference type="eggNOG" id="COG1321">
    <property type="taxonomic scope" value="Bacteria"/>
</dbReference>
<evidence type="ECO:0000259" key="8">
    <source>
        <dbReference type="PROSITE" id="PS50944"/>
    </source>
</evidence>
<dbReference type="Gene3D" id="2.30.30.90">
    <property type="match status" value="1"/>
</dbReference>
<dbReference type="GO" id="GO:0005737">
    <property type="term" value="C:cytoplasm"/>
    <property type="evidence" value="ECO:0007669"/>
    <property type="project" value="UniProtKB-SubCell"/>
</dbReference>
<proteinExistence type="inferred from homology"/>
<comment type="subunit">
    <text evidence="3">Homodimer.</text>
</comment>
<comment type="caution">
    <text evidence="9">The sequence shown here is derived from an EMBL/GenBank/DDBJ whole genome shotgun (WGS) entry which is preliminary data.</text>
</comment>
<evidence type="ECO:0000256" key="1">
    <source>
        <dbReference type="ARBA" id="ARBA00004496"/>
    </source>
</evidence>
<dbReference type="SMART" id="SM00529">
    <property type="entry name" value="HTH_DTXR"/>
    <property type="match status" value="1"/>
</dbReference>
<keyword evidence="10" id="KW-1185">Reference proteome</keyword>
<evidence type="ECO:0000256" key="4">
    <source>
        <dbReference type="ARBA" id="ARBA00023004"/>
    </source>
</evidence>
<dbReference type="InterPro" id="IPR008988">
    <property type="entry name" value="Transcriptional_repressor_C"/>
</dbReference>
<dbReference type="AlphaFoldDB" id="K0ZHL5"/>
<dbReference type="InterPro" id="IPR036388">
    <property type="entry name" value="WH-like_DNA-bd_sf"/>
</dbReference>
<dbReference type="InterPro" id="IPR001367">
    <property type="entry name" value="Fe_dep_repressor"/>
</dbReference>
<dbReference type="SUPFAM" id="SSF50037">
    <property type="entry name" value="C-terminal domain of transcriptional repressors"/>
    <property type="match status" value="1"/>
</dbReference>
<dbReference type="PATRIC" id="fig|883077.3.peg.645"/>
<evidence type="ECO:0000256" key="3">
    <source>
        <dbReference type="ARBA" id="ARBA00011738"/>
    </source>
</evidence>
<keyword evidence="5" id="KW-0805">Transcription regulation</keyword>
<keyword evidence="7" id="KW-0804">Transcription</keyword>
<comment type="subcellular location">
    <subcellularLocation>
        <location evidence="1">Cytoplasm</location>
    </subcellularLocation>
</comment>
<dbReference type="SUPFAM" id="SSF47979">
    <property type="entry name" value="Iron-dependent repressor protein, dimerization domain"/>
    <property type="match status" value="1"/>
</dbReference>
<dbReference type="InterPro" id="IPR038157">
    <property type="entry name" value="FeoA_core_dom"/>
</dbReference>
<dbReference type="Proteomes" id="UP000003994">
    <property type="component" value="Unassembled WGS sequence"/>
</dbReference>
<keyword evidence="6" id="KW-0238">DNA-binding</keyword>
<dbReference type="PANTHER" id="PTHR33238:SF10">
    <property type="entry name" value="IRON-DEPENDENT REPRESSOR IDER"/>
    <property type="match status" value="1"/>
</dbReference>
<dbReference type="InterPro" id="IPR022687">
    <property type="entry name" value="HTH_DTXR"/>
</dbReference>
<organism evidence="9 10">
    <name type="scientific">Schaalia turicensis ACS-279-V-Col4</name>
    <dbReference type="NCBI Taxonomy" id="883077"/>
    <lineage>
        <taxon>Bacteria</taxon>
        <taxon>Bacillati</taxon>
        <taxon>Actinomycetota</taxon>
        <taxon>Actinomycetes</taxon>
        <taxon>Actinomycetales</taxon>
        <taxon>Actinomycetaceae</taxon>
        <taxon>Schaalia</taxon>
    </lineage>
</organism>
<evidence type="ECO:0000256" key="6">
    <source>
        <dbReference type="ARBA" id="ARBA00023125"/>
    </source>
</evidence>
<dbReference type="InterPro" id="IPR022689">
    <property type="entry name" value="Iron_dep_repressor"/>
</dbReference>
<accession>K0ZHL5</accession>
<dbReference type="GO" id="GO:0003700">
    <property type="term" value="F:DNA-binding transcription factor activity"/>
    <property type="evidence" value="ECO:0007669"/>
    <property type="project" value="InterPro"/>
</dbReference>
<dbReference type="HOGENOM" id="CLU_069532_0_0_11"/>
<keyword evidence="4" id="KW-0408">Iron</keyword>
<dbReference type="GO" id="GO:0045892">
    <property type="term" value="P:negative regulation of DNA-templated transcription"/>
    <property type="evidence" value="ECO:0007669"/>
    <property type="project" value="TreeGrafter"/>
</dbReference>
<dbReference type="Pfam" id="PF01325">
    <property type="entry name" value="Fe_dep_repress"/>
    <property type="match status" value="1"/>
</dbReference>
<evidence type="ECO:0000256" key="5">
    <source>
        <dbReference type="ARBA" id="ARBA00023015"/>
    </source>
</evidence>
<dbReference type="PROSITE" id="PS50944">
    <property type="entry name" value="HTH_DTXR"/>
    <property type="match status" value="1"/>
</dbReference>
<dbReference type="PANTHER" id="PTHR33238">
    <property type="entry name" value="IRON (METAL) DEPENDENT REPRESSOR, DTXR FAMILY"/>
    <property type="match status" value="1"/>
</dbReference>
<evidence type="ECO:0000256" key="7">
    <source>
        <dbReference type="ARBA" id="ARBA00023163"/>
    </source>
</evidence>
<dbReference type="GO" id="GO:0046914">
    <property type="term" value="F:transition metal ion binding"/>
    <property type="evidence" value="ECO:0007669"/>
    <property type="project" value="InterPro"/>
</dbReference>